<proteinExistence type="predicted"/>
<reference evidence="1" key="1">
    <citation type="submission" date="2023-08" db="EMBL/GenBank/DDBJ databases">
        <title>Chromosome-level Genome Assembly of mud carp (Cirrhinus molitorella).</title>
        <authorList>
            <person name="Liu H."/>
        </authorList>
    </citation>
    <scope>NUCLEOTIDE SEQUENCE</scope>
    <source>
        <strain evidence="1">Prfri</strain>
        <tissue evidence="1">Muscle</tissue>
    </source>
</reference>
<dbReference type="EMBL" id="JAUYZG010000012">
    <property type="protein sequence ID" value="KAK2892727.1"/>
    <property type="molecule type" value="Genomic_DNA"/>
</dbReference>
<gene>
    <name evidence="1" type="ORF">Q8A67_012715</name>
</gene>
<evidence type="ECO:0000313" key="2">
    <source>
        <dbReference type="Proteomes" id="UP001187343"/>
    </source>
</evidence>
<sequence length="76" mass="8715">MQHMDQGSDRDAPVKDRNCISSLRMTQFLSPSLWPEQQKGCGDKLWCSACEWDLCGAVQTRILRNLHTPECADNKY</sequence>
<keyword evidence="2" id="KW-1185">Reference proteome</keyword>
<organism evidence="1 2">
    <name type="scientific">Cirrhinus molitorella</name>
    <name type="common">mud carp</name>
    <dbReference type="NCBI Taxonomy" id="172907"/>
    <lineage>
        <taxon>Eukaryota</taxon>
        <taxon>Metazoa</taxon>
        <taxon>Chordata</taxon>
        <taxon>Craniata</taxon>
        <taxon>Vertebrata</taxon>
        <taxon>Euteleostomi</taxon>
        <taxon>Actinopterygii</taxon>
        <taxon>Neopterygii</taxon>
        <taxon>Teleostei</taxon>
        <taxon>Ostariophysi</taxon>
        <taxon>Cypriniformes</taxon>
        <taxon>Cyprinidae</taxon>
        <taxon>Labeoninae</taxon>
        <taxon>Labeonini</taxon>
        <taxon>Cirrhinus</taxon>
    </lineage>
</organism>
<comment type="caution">
    <text evidence="1">The sequence shown here is derived from an EMBL/GenBank/DDBJ whole genome shotgun (WGS) entry which is preliminary data.</text>
</comment>
<evidence type="ECO:0000313" key="1">
    <source>
        <dbReference type="EMBL" id="KAK2892727.1"/>
    </source>
</evidence>
<dbReference type="Proteomes" id="UP001187343">
    <property type="component" value="Unassembled WGS sequence"/>
</dbReference>
<dbReference type="AlphaFoldDB" id="A0AA88TMN6"/>
<name>A0AA88TMN6_9TELE</name>
<protein>
    <submittedName>
        <fullName evidence="1">Uncharacterized protein</fullName>
    </submittedName>
</protein>
<accession>A0AA88TMN6</accession>